<comment type="caution">
    <text evidence="2">The sequence shown here is derived from an EMBL/GenBank/DDBJ whole genome shotgun (WGS) entry which is preliminary data.</text>
</comment>
<gene>
    <name evidence="2" type="ORF">OCV57_04400</name>
</gene>
<sequence>MSNDSKDELTLRIGEKLTAARIESGYTQSRAARAVGTSQSCISAVEHGKKQNVNIIIALIKLYGASYEDVFGLVKVREKNSALGCPDEGSELLRELIKDSGIKGLETQTDMAVKICTYMLLRKLYSENPHNSHKLFELDTEETMERCVKYLSAQPEDLDRILGMAGKKVNRLEVSVGKNPELRAFIKECEHILLACT</sequence>
<dbReference type="EMBL" id="JAOQJZ010000003">
    <property type="protein sequence ID" value="MCU6705166.1"/>
    <property type="molecule type" value="Genomic_DNA"/>
</dbReference>
<dbReference type="Proteomes" id="UP001208131">
    <property type="component" value="Unassembled WGS sequence"/>
</dbReference>
<dbReference type="Gene3D" id="1.10.260.40">
    <property type="entry name" value="lambda repressor-like DNA-binding domains"/>
    <property type="match status" value="1"/>
</dbReference>
<dbReference type="AlphaFoldDB" id="A0AAE3LLQ7"/>
<evidence type="ECO:0000313" key="2">
    <source>
        <dbReference type="EMBL" id="MCU6705166.1"/>
    </source>
</evidence>
<organism evidence="2 3">
    <name type="scientific">Hominimerdicola aceti</name>
    <dbReference type="NCBI Taxonomy" id="2981726"/>
    <lineage>
        <taxon>Bacteria</taxon>
        <taxon>Bacillati</taxon>
        <taxon>Bacillota</taxon>
        <taxon>Clostridia</taxon>
        <taxon>Eubacteriales</taxon>
        <taxon>Oscillospiraceae</taxon>
        <taxon>Hominimerdicola</taxon>
    </lineage>
</organism>
<accession>A0AAE3LLQ7</accession>
<dbReference type="CDD" id="cd00093">
    <property type="entry name" value="HTH_XRE"/>
    <property type="match status" value="1"/>
</dbReference>
<evidence type="ECO:0000259" key="1">
    <source>
        <dbReference type="PROSITE" id="PS50943"/>
    </source>
</evidence>
<protein>
    <submittedName>
        <fullName evidence="2">Helix-turn-helix domain-containing protein</fullName>
    </submittedName>
</protein>
<dbReference type="InterPro" id="IPR001387">
    <property type="entry name" value="Cro/C1-type_HTH"/>
</dbReference>
<dbReference type="SUPFAM" id="SSF47413">
    <property type="entry name" value="lambda repressor-like DNA-binding domains"/>
    <property type="match status" value="1"/>
</dbReference>
<dbReference type="GO" id="GO:0003677">
    <property type="term" value="F:DNA binding"/>
    <property type="evidence" value="ECO:0007669"/>
    <property type="project" value="InterPro"/>
</dbReference>
<name>A0AAE3LLQ7_9FIRM</name>
<dbReference type="RefSeq" id="WP_117927711.1">
    <property type="nucleotide sequence ID" value="NZ_JAOQJZ010000003.1"/>
</dbReference>
<keyword evidence="3" id="KW-1185">Reference proteome</keyword>
<dbReference type="SMART" id="SM00530">
    <property type="entry name" value="HTH_XRE"/>
    <property type="match status" value="1"/>
</dbReference>
<reference evidence="2 3" key="1">
    <citation type="journal article" date="2021" name="ISME Commun">
        <title>Automated analysis of genomic sequences facilitates high-throughput and comprehensive description of bacteria.</title>
        <authorList>
            <person name="Hitch T.C.A."/>
        </authorList>
    </citation>
    <scope>NUCLEOTIDE SEQUENCE [LARGE SCALE GENOMIC DNA]</scope>
    <source>
        <strain evidence="2 3">Sanger_31</strain>
    </source>
</reference>
<evidence type="ECO:0000313" key="3">
    <source>
        <dbReference type="Proteomes" id="UP001208131"/>
    </source>
</evidence>
<dbReference type="PROSITE" id="PS50943">
    <property type="entry name" value="HTH_CROC1"/>
    <property type="match status" value="1"/>
</dbReference>
<dbReference type="InterPro" id="IPR010982">
    <property type="entry name" value="Lambda_DNA-bd_dom_sf"/>
</dbReference>
<proteinExistence type="predicted"/>
<dbReference type="Pfam" id="PF13560">
    <property type="entry name" value="HTH_31"/>
    <property type="match status" value="1"/>
</dbReference>
<feature type="domain" description="HTH cro/C1-type" evidence="1">
    <location>
        <begin position="17"/>
        <end position="70"/>
    </location>
</feature>